<accession>A0A433J8D1</accession>
<dbReference type="RefSeq" id="WP_126999094.1">
    <property type="nucleotide sequence ID" value="NZ_CP173190.1"/>
</dbReference>
<dbReference type="OrthoDB" id="7306054at2"/>
<dbReference type="Proteomes" id="UP000280346">
    <property type="component" value="Unassembled WGS sequence"/>
</dbReference>
<protein>
    <submittedName>
        <fullName evidence="1">Uncharacterized protein</fullName>
    </submittedName>
</protein>
<organism evidence="1 2">
    <name type="scientific">Azospirillum doebereinerae</name>
    <dbReference type="NCBI Taxonomy" id="92933"/>
    <lineage>
        <taxon>Bacteria</taxon>
        <taxon>Pseudomonadati</taxon>
        <taxon>Pseudomonadota</taxon>
        <taxon>Alphaproteobacteria</taxon>
        <taxon>Rhodospirillales</taxon>
        <taxon>Azospirillaceae</taxon>
        <taxon>Azospirillum</taxon>
    </lineage>
</organism>
<evidence type="ECO:0000313" key="1">
    <source>
        <dbReference type="EMBL" id="RUQ70236.1"/>
    </source>
</evidence>
<gene>
    <name evidence="1" type="ORF">EJ913_14670</name>
</gene>
<name>A0A433J8D1_9PROT</name>
<sequence length="138" mass="13869">MTAIVPPLKPIRVHGLADARVAAAAAAALGVSVTLLADGACGAAWLLALAGRAMREHPSVAVTALLDCGDRAGEAQGALAAGVPLVMFTGPPGPAARLAAIAEAHGAALLTEVPPTLDQRKSRDPVTACRDWLSAPYH</sequence>
<dbReference type="EMBL" id="RZIJ01000010">
    <property type="protein sequence ID" value="RUQ70236.1"/>
    <property type="molecule type" value="Genomic_DNA"/>
</dbReference>
<reference evidence="1 2" key="1">
    <citation type="submission" date="2018-12" db="EMBL/GenBank/DDBJ databases">
        <authorList>
            <person name="Yang Y."/>
        </authorList>
    </citation>
    <scope>NUCLEOTIDE SEQUENCE [LARGE SCALE GENOMIC DNA]</scope>
    <source>
        <strain evidence="1 2">GSF71</strain>
    </source>
</reference>
<proteinExistence type="predicted"/>
<evidence type="ECO:0000313" key="2">
    <source>
        <dbReference type="Proteomes" id="UP000280346"/>
    </source>
</evidence>
<comment type="caution">
    <text evidence="1">The sequence shown here is derived from an EMBL/GenBank/DDBJ whole genome shotgun (WGS) entry which is preliminary data.</text>
</comment>
<keyword evidence="2" id="KW-1185">Reference proteome</keyword>
<dbReference type="AlphaFoldDB" id="A0A433J8D1"/>